<accession>A0A1I5HEQ3</accession>
<feature type="compositionally biased region" description="Polar residues" evidence="1">
    <location>
        <begin position="111"/>
        <end position="126"/>
    </location>
</feature>
<dbReference type="AlphaFoldDB" id="A0A1I5HEQ3"/>
<evidence type="ECO:0000313" key="2">
    <source>
        <dbReference type="EMBL" id="SFO46311.1"/>
    </source>
</evidence>
<evidence type="ECO:0000313" key="3">
    <source>
        <dbReference type="Proteomes" id="UP000198806"/>
    </source>
</evidence>
<dbReference type="EMBL" id="FOWD01000028">
    <property type="protein sequence ID" value="SFO46311.1"/>
    <property type="molecule type" value="Genomic_DNA"/>
</dbReference>
<name>A0A1I5HEQ3_9FIRM</name>
<protein>
    <submittedName>
        <fullName evidence="2">Uncharacterized protein</fullName>
    </submittedName>
</protein>
<organism evidence="2 3">
    <name type="scientific">Anaerocolumna aminovalerica</name>
    <dbReference type="NCBI Taxonomy" id="1527"/>
    <lineage>
        <taxon>Bacteria</taxon>
        <taxon>Bacillati</taxon>
        <taxon>Bacillota</taxon>
        <taxon>Clostridia</taxon>
        <taxon>Lachnospirales</taxon>
        <taxon>Lachnospiraceae</taxon>
        <taxon>Anaerocolumna</taxon>
    </lineage>
</organism>
<feature type="region of interest" description="Disordered" evidence="1">
    <location>
        <begin position="1"/>
        <end position="148"/>
    </location>
</feature>
<feature type="compositionally biased region" description="Low complexity" evidence="1">
    <location>
        <begin position="62"/>
        <end position="74"/>
    </location>
</feature>
<keyword evidence="3" id="KW-1185">Reference proteome</keyword>
<reference evidence="2 3" key="1">
    <citation type="submission" date="2016-10" db="EMBL/GenBank/DDBJ databases">
        <authorList>
            <person name="de Groot N.N."/>
        </authorList>
    </citation>
    <scope>NUCLEOTIDE SEQUENCE [LARGE SCALE GENOMIC DNA]</scope>
    <source>
        <strain evidence="2 3">DSM 1283</strain>
    </source>
</reference>
<feature type="non-terminal residue" evidence="2">
    <location>
        <position position="148"/>
    </location>
</feature>
<proteinExistence type="predicted"/>
<feature type="compositionally biased region" description="Low complexity" evidence="1">
    <location>
        <begin position="130"/>
        <end position="148"/>
    </location>
</feature>
<gene>
    <name evidence="2" type="ORF">SAMN04489757_12853</name>
</gene>
<sequence length="148" mass="16057">MRYSFSEFSPYSKPDYPQTTRPFDVKNTVETSERKGIPNYTTVIPAETEVGVTEEPLGCPSRTTTPRTTTPNTNMERNIPPSTPTAPEQPRTMPGTSPERPRTIMPGTTPVAPTQPRTTMPGTNMPGTAPTQPSTTMPGTTMPGTTMP</sequence>
<evidence type="ECO:0000256" key="1">
    <source>
        <dbReference type="SAM" id="MobiDB-lite"/>
    </source>
</evidence>
<dbReference type="Proteomes" id="UP000198806">
    <property type="component" value="Unassembled WGS sequence"/>
</dbReference>